<dbReference type="EC" id="3.6.3.-" evidence="7"/>
<dbReference type="PIRSF" id="PIRSF002849">
    <property type="entry name" value="AAA_ATPase_chaperone_MoxR_prd"/>
    <property type="match status" value="1"/>
</dbReference>
<dbReference type="Pfam" id="PF17863">
    <property type="entry name" value="AAA_lid_2"/>
    <property type="match status" value="1"/>
</dbReference>
<dbReference type="InterPro" id="IPR027417">
    <property type="entry name" value="P-loop_NTPase"/>
</dbReference>
<feature type="region of interest" description="Disordered" evidence="4">
    <location>
        <begin position="1"/>
        <end position="35"/>
    </location>
</feature>
<reference evidence="7 8" key="1">
    <citation type="submission" date="2020-08" db="EMBL/GenBank/DDBJ databases">
        <title>Sequencing the genomes of 1000 actinobacteria strains.</title>
        <authorList>
            <person name="Klenk H.-P."/>
        </authorList>
    </citation>
    <scope>NUCLEOTIDE SEQUENCE [LARGE SCALE GENOMIC DNA]</scope>
    <source>
        <strain evidence="7 8">DSM 20419</strain>
    </source>
</reference>
<dbReference type="CDD" id="cd00009">
    <property type="entry name" value="AAA"/>
    <property type="match status" value="1"/>
</dbReference>
<keyword evidence="2" id="KW-0067">ATP-binding</keyword>
<dbReference type="GO" id="GO:0016887">
    <property type="term" value="F:ATP hydrolysis activity"/>
    <property type="evidence" value="ECO:0007669"/>
    <property type="project" value="InterPro"/>
</dbReference>
<proteinExistence type="inferred from homology"/>
<keyword evidence="1" id="KW-0547">Nucleotide-binding</keyword>
<comment type="caution">
    <text evidence="7">The sequence shown here is derived from an EMBL/GenBank/DDBJ whole genome shotgun (WGS) entry which is preliminary data.</text>
</comment>
<organism evidence="7 8">
    <name type="scientific">Pseudoclavibacter helvolus</name>
    <dbReference type="NCBI Taxonomy" id="255205"/>
    <lineage>
        <taxon>Bacteria</taxon>
        <taxon>Bacillati</taxon>
        <taxon>Actinomycetota</taxon>
        <taxon>Actinomycetes</taxon>
        <taxon>Micrococcales</taxon>
        <taxon>Microbacteriaceae</taxon>
        <taxon>Pseudoclavibacter</taxon>
    </lineage>
</organism>
<dbReference type="SUPFAM" id="SSF52540">
    <property type="entry name" value="P-loop containing nucleoside triphosphate hydrolases"/>
    <property type="match status" value="1"/>
</dbReference>
<dbReference type="InterPro" id="IPR050764">
    <property type="entry name" value="CbbQ/NirQ/NorQ/GpvN"/>
</dbReference>
<name>A0A7W4UPL4_9MICO</name>
<dbReference type="InterPro" id="IPR041628">
    <property type="entry name" value="ChlI/MoxR_AAA_lid"/>
</dbReference>
<evidence type="ECO:0000256" key="2">
    <source>
        <dbReference type="ARBA" id="ARBA00022840"/>
    </source>
</evidence>
<dbReference type="GO" id="GO:0005524">
    <property type="term" value="F:ATP binding"/>
    <property type="evidence" value="ECO:0007669"/>
    <property type="project" value="UniProtKB-KW"/>
</dbReference>
<keyword evidence="8" id="KW-1185">Reference proteome</keyword>
<dbReference type="FunFam" id="3.40.50.300:FF:000640">
    <property type="entry name" value="MoxR family ATPase"/>
    <property type="match status" value="1"/>
</dbReference>
<evidence type="ECO:0000259" key="5">
    <source>
        <dbReference type="Pfam" id="PF07726"/>
    </source>
</evidence>
<feature type="domain" description="ChlI/MoxR AAA lid" evidence="6">
    <location>
        <begin position="264"/>
        <end position="325"/>
    </location>
</feature>
<sequence>MEYGNSAETAAAGAMPAQRTPSAERAGRTRASSTAVALQDGARQIRESVSSVISGKDEQVHLAVVVLLAGGHLLVEDVPGVGKTVLAKTLAAAMDSSVSRIQFTPDLLPSDVTGVAIYDQVERRFEFQQGPVFANVVIGDEINRASPKTQSALLECMEEGQVTVDGVTHKLPAPFTVFATQNPSEMEGTYALPEAQRDRFMARMSMGYPERDDELAMVDRRDSSDPLASVRASLSATDVSNMIEQASRIYVAPAIKQYIVDLARATREHADVRVGVSPRATLHLVRASRAAAAVAGRDFVVPDDVAKLVGPVFAHRLVLSARGSRGTAASASAARIIDQISQQIAVPTSAATA</sequence>
<accession>A0A7W4UPL4</accession>
<dbReference type="Gene3D" id="3.40.50.300">
    <property type="entry name" value="P-loop containing nucleotide triphosphate hydrolases"/>
    <property type="match status" value="1"/>
</dbReference>
<dbReference type="PANTHER" id="PTHR42759">
    <property type="entry name" value="MOXR FAMILY PROTEIN"/>
    <property type="match status" value="1"/>
</dbReference>
<dbReference type="Pfam" id="PF07726">
    <property type="entry name" value="AAA_3"/>
    <property type="match status" value="1"/>
</dbReference>
<evidence type="ECO:0000256" key="3">
    <source>
        <dbReference type="ARBA" id="ARBA00061607"/>
    </source>
</evidence>
<dbReference type="Gene3D" id="1.10.8.80">
    <property type="entry name" value="Magnesium chelatase subunit I, C-Terminal domain"/>
    <property type="match status" value="1"/>
</dbReference>
<dbReference type="AlphaFoldDB" id="A0A7W4UPL4"/>
<protein>
    <submittedName>
        <fullName evidence="7">MoxR-like ATPase</fullName>
        <ecNumber evidence="7">3.6.3.-</ecNumber>
    </submittedName>
</protein>
<dbReference type="EMBL" id="JACHWJ010000002">
    <property type="protein sequence ID" value="MBB2957657.1"/>
    <property type="molecule type" value="Genomic_DNA"/>
</dbReference>
<evidence type="ECO:0000256" key="4">
    <source>
        <dbReference type="SAM" id="MobiDB-lite"/>
    </source>
</evidence>
<keyword evidence="7" id="KW-0378">Hydrolase</keyword>
<evidence type="ECO:0000313" key="8">
    <source>
        <dbReference type="Proteomes" id="UP000545286"/>
    </source>
</evidence>
<evidence type="ECO:0000256" key="1">
    <source>
        <dbReference type="ARBA" id="ARBA00022741"/>
    </source>
</evidence>
<feature type="domain" description="ATPase AAA-3" evidence="5">
    <location>
        <begin position="72"/>
        <end position="201"/>
    </location>
</feature>
<evidence type="ECO:0000259" key="6">
    <source>
        <dbReference type="Pfam" id="PF17863"/>
    </source>
</evidence>
<evidence type="ECO:0000313" key="7">
    <source>
        <dbReference type="EMBL" id="MBB2957657.1"/>
    </source>
</evidence>
<dbReference type="InterPro" id="IPR011703">
    <property type="entry name" value="ATPase_AAA-3"/>
</dbReference>
<dbReference type="PANTHER" id="PTHR42759:SF5">
    <property type="entry name" value="METHANOL DEHYDROGENASE REGULATOR"/>
    <property type="match status" value="1"/>
</dbReference>
<dbReference type="Proteomes" id="UP000545286">
    <property type="component" value="Unassembled WGS sequence"/>
</dbReference>
<dbReference type="RefSeq" id="WP_244964117.1">
    <property type="nucleotide sequence ID" value="NZ_JACHWJ010000002.1"/>
</dbReference>
<gene>
    <name evidence="7" type="ORF">FHX72_001794</name>
</gene>
<comment type="similarity">
    <text evidence="3">Belongs to the MoxR family.</text>
</comment>